<evidence type="ECO:0000259" key="1">
    <source>
        <dbReference type="Pfam" id="PF13338"/>
    </source>
</evidence>
<evidence type="ECO:0000313" key="2">
    <source>
        <dbReference type="EMBL" id="MFD1948538.1"/>
    </source>
</evidence>
<keyword evidence="3" id="KW-1185">Reference proteome</keyword>
<dbReference type="Pfam" id="PF13338">
    <property type="entry name" value="AbiEi_4"/>
    <property type="match status" value="1"/>
</dbReference>
<name>A0ABW4TQ41_9ACTN</name>
<protein>
    <submittedName>
        <fullName evidence="2">Type IV toxin-antitoxin system AbiEi family antitoxin domain-containing protein</fullName>
    </submittedName>
</protein>
<evidence type="ECO:0000313" key="3">
    <source>
        <dbReference type="Proteomes" id="UP001597351"/>
    </source>
</evidence>
<feature type="domain" description="AbiEi antitoxin N-terminal" evidence="1">
    <location>
        <begin position="4"/>
        <end position="49"/>
    </location>
</feature>
<accession>A0ABW4TQ41</accession>
<dbReference type="Proteomes" id="UP001597351">
    <property type="component" value="Unassembled WGS sequence"/>
</dbReference>
<reference evidence="3" key="1">
    <citation type="journal article" date="2019" name="Int. J. Syst. Evol. Microbiol.">
        <title>The Global Catalogue of Microorganisms (GCM) 10K type strain sequencing project: providing services to taxonomists for standard genome sequencing and annotation.</title>
        <authorList>
            <consortium name="The Broad Institute Genomics Platform"/>
            <consortium name="The Broad Institute Genome Sequencing Center for Infectious Disease"/>
            <person name="Wu L."/>
            <person name="Ma J."/>
        </authorList>
    </citation>
    <scope>NUCLEOTIDE SEQUENCE [LARGE SCALE GENOMIC DNA]</scope>
    <source>
        <strain evidence="3">CGMCC 1.12477</strain>
    </source>
</reference>
<comment type="caution">
    <text evidence="2">The sequence shown here is derived from an EMBL/GenBank/DDBJ whole genome shotgun (WGS) entry which is preliminary data.</text>
</comment>
<dbReference type="InterPro" id="IPR025159">
    <property type="entry name" value="AbiEi_N"/>
</dbReference>
<organism evidence="2 3">
    <name type="scientific">Nocardioides aestuarii</name>
    <dbReference type="NCBI Taxonomy" id="252231"/>
    <lineage>
        <taxon>Bacteria</taxon>
        <taxon>Bacillati</taxon>
        <taxon>Actinomycetota</taxon>
        <taxon>Actinomycetes</taxon>
        <taxon>Propionibacteriales</taxon>
        <taxon>Nocardioidaceae</taxon>
        <taxon>Nocardioides</taxon>
    </lineage>
</organism>
<dbReference type="RefSeq" id="WP_343920689.1">
    <property type="nucleotide sequence ID" value="NZ_BAAAJT010000002.1"/>
</dbReference>
<proteinExistence type="predicted"/>
<gene>
    <name evidence="2" type="ORF">ACFSDE_17170</name>
</gene>
<sequence length="338" mass="37707">MLHRVRPHLARQRGLITRSQLVYAGLTPLEIRRLLRTGSLVRIQYGVYADGDLWQELDPWRGRPLLAARAATYVLRCDGYAFSHDSAALAWKLPLPDARTALTHVSRRKVHGDAVRNGVKHHLAPFGTDQVRHLEGLRVLDLPRTALDLGREHGLLACVAACDAVLSRGVTRRRLSETLARMWCWPQSTVMREAIELADGGAESWLESEGRLFVIGLGIGRPRTQLGLTDGSRTVFVDAIVGRHVFEFDGAVKYTADNPSGRPPAEVLREEKVRQDFISGFKLGVSRVTAHDCRAGRAAAERRVMREYVDTCHRFGTDRSDLAPYVVTAAADGLRRRL</sequence>
<dbReference type="EMBL" id="JBHUGD010000003">
    <property type="protein sequence ID" value="MFD1948538.1"/>
    <property type="molecule type" value="Genomic_DNA"/>
</dbReference>